<dbReference type="NCBIfam" id="NF003918">
    <property type="entry name" value="PRK05443.1-2"/>
    <property type="match status" value="1"/>
</dbReference>
<dbReference type="Pfam" id="PF13090">
    <property type="entry name" value="PP_kinase_C"/>
    <property type="match status" value="1"/>
</dbReference>
<evidence type="ECO:0000313" key="16">
    <source>
        <dbReference type="Proteomes" id="UP000199012"/>
    </source>
</evidence>
<dbReference type="CDD" id="cd09165">
    <property type="entry name" value="PLDc_PaPPK1_C1_like"/>
    <property type="match status" value="1"/>
</dbReference>
<gene>
    <name evidence="11" type="primary">mshD</name>
    <name evidence="10" type="synonym">ppk</name>
    <name evidence="15" type="ORF">SAMN05421867_10513</name>
</gene>
<dbReference type="SUPFAM" id="SSF140356">
    <property type="entry name" value="PPK N-terminal domain-like"/>
    <property type="match status" value="1"/>
</dbReference>
<reference evidence="15 16" key="1">
    <citation type="submission" date="2016-10" db="EMBL/GenBank/DDBJ databases">
        <authorList>
            <person name="de Groot N.N."/>
        </authorList>
    </citation>
    <scope>NUCLEOTIDE SEQUENCE [LARGE SCALE GENOMIC DNA]</scope>
    <source>
        <strain evidence="15 16">CGMCC 4.6945</strain>
    </source>
</reference>
<feature type="binding site" evidence="10">
    <location>
        <position position="815"/>
    </location>
    <ligand>
        <name>Mg(2+)</name>
        <dbReference type="ChEBI" id="CHEBI:18420"/>
    </ligand>
</feature>
<feature type="binding site" evidence="11">
    <location>
        <position position="244"/>
    </location>
    <ligand>
        <name>1D-myo-inositol 2-(L-cysteinylamino)-2-deoxy-alpha-D-glucopyranoside</name>
        <dbReference type="ChEBI" id="CHEBI:58887"/>
    </ligand>
</feature>
<comment type="similarity">
    <text evidence="11">Belongs to the acetyltransferase family. MshD subfamily.</text>
</comment>
<dbReference type="CDD" id="cd04301">
    <property type="entry name" value="NAT_SF"/>
    <property type="match status" value="2"/>
</dbReference>
<dbReference type="InterPro" id="IPR025200">
    <property type="entry name" value="PPK_C_dom2"/>
</dbReference>
<dbReference type="EC" id="2.7.4.1" evidence="10"/>
<dbReference type="NCBIfam" id="TIGR03448">
    <property type="entry name" value="mycothiol_MshD"/>
    <property type="match status" value="1"/>
</dbReference>
<feature type="domain" description="N-acetyltransferase" evidence="14">
    <location>
        <begin position="5"/>
        <end position="142"/>
    </location>
</feature>
<feature type="binding site" evidence="11">
    <location>
        <position position="292"/>
    </location>
    <ligand>
        <name>1D-myo-inositol 2-(L-cysteinylamino)-2-deoxy-alpha-D-glucopyranoside</name>
        <dbReference type="ChEBI" id="CHEBI:58887"/>
    </ligand>
</feature>
<evidence type="ECO:0000256" key="3">
    <source>
        <dbReference type="ARBA" id="ARBA00022723"/>
    </source>
</evidence>
<evidence type="ECO:0000256" key="13">
    <source>
        <dbReference type="SAM" id="MobiDB-lite"/>
    </source>
</evidence>
<protein>
    <recommendedName>
        <fullName evidence="10 11">Multifunctional fusion protein</fullName>
    </recommendedName>
    <domain>
        <recommendedName>
            <fullName evidence="10">Polyphosphate kinase</fullName>
            <ecNumber evidence="10">2.7.4.1</ecNumber>
        </recommendedName>
        <alternativeName>
            <fullName evidence="10">ATP-polyphosphate phosphotransferase</fullName>
        </alternativeName>
        <alternativeName>
            <fullName evidence="10">Polyphosphoric acid kinase</fullName>
        </alternativeName>
    </domain>
    <domain>
        <recommendedName>
            <fullName evidence="11">Mycothiol acetyltransferase</fullName>
            <shortName evidence="11">MSH acetyltransferase</shortName>
            <ecNumber evidence="11">2.3.1.189</ecNumber>
        </recommendedName>
        <alternativeName>
            <fullName evidence="11">Mycothiol synthase</fullName>
        </alternativeName>
    </domain>
</protein>
<dbReference type="SUPFAM" id="SSF56024">
    <property type="entry name" value="Phospholipase D/nuclease"/>
    <property type="match status" value="2"/>
</dbReference>
<dbReference type="HAMAP" id="MF_00347">
    <property type="entry name" value="Polyphosphate_kinase"/>
    <property type="match status" value="1"/>
</dbReference>
<keyword evidence="8 10" id="KW-0460">Magnesium</keyword>
<dbReference type="Gene3D" id="3.40.630.30">
    <property type="match status" value="1"/>
</dbReference>
<name>A0A1I0XEY4_9CELL</name>
<dbReference type="InterPro" id="IPR024953">
    <property type="entry name" value="PP_kinase_middle"/>
</dbReference>
<dbReference type="InterPro" id="IPR036830">
    <property type="entry name" value="PP_kinase_middle_dom_sf"/>
</dbReference>
<feature type="binding site" evidence="10">
    <location>
        <position position="785"/>
    </location>
    <ligand>
        <name>Mg(2+)</name>
        <dbReference type="ChEBI" id="CHEBI:18420"/>
    </ligand>
</feature>
<comment type="similarity">
    <text evidence="10 12">Belongs to the polyphosphate kinase 1 (PPK1) family.</text>
</comment>
<comment type="catalytic activity">
    <reaction evidence="11">
        <text>1D-myo-inositol 2-(L-cysteinylamino)-2-deoxy-alpha-D-glucopyranoside + acetyl-CoA = mycothiol + CoA + H(+)</text>
        <dbReference type="Rhea" id="RHEA:26172"/>
        <dbReference type="ChEBI" id="CHEBI:15378"/>
        <dbReference type="ChEBI" id="CHEBI:16768"/>
        <dbReference type="ChEBI" id="CHEBI:57287"/>
        <dbReference type="ChEBI" id="CHEBI:57288"/>
        <dbReference type="ChEBI" id="CHEBI:58887"/>
        <dbReference type="EC" id="2.3.1.189"/>
    </reaction>
</comment>
<dbReference type="NCBIfam" id="NF003921">
    <property type="entry name" value="PRK05443.2-2"/>
    <property type="match status" value="1"/>
</dbReference>
<comment type="catalytic activity">
    <reaction evidence="10 12">
        <text>[phosphate](n) + ATP = [phosphate](n+1) + ADP</text>
        <dbReference type="Rhea" id="RHEA:19573"/>
        <dbReference type="Rhea" id="RHEA-COMP:9859"/>
        <dbReference type="Rhea" id="RHEA-COMP:14280"/>
        <dbReference type="ChEBI" id="CHEBI:16838"/>
        <dbReference type="ChEBI" id="CHEBI:30616"/>
        <dbReference type="ChEBI" id="CHEBI:456216"/>
        <dbReference type="EC" id="2.7.4.1"/>
    </reaction>
</comment>
<dbReference type="NCBIfam" id="TIGR03705">
    <property type="entry name" value="poly_P_kin"/>
    <property type="match status" value="1"/>
</dbReference>
<dbReference type="GO" id="GO:0005524">
    <property type="term" value="F:ATP binding"/>
    <property type="evidence" value="ECO:0007669"/>
    <property type="project" value="UniProtKB-KW"/>
</dbReference>
<feature type="binding site" evidence="11">
    <location>
        <begin position="258"/>
        <end position="260"/>
    </location>
    <ligand>
        <name>acetyl-CoA</name>
        <dbReference type="ChEBI" id="CHEBI:57288"/>
        <label>2</label>
    </ligand>
</feature>
<evidence type="ECO:0000256" key="2">
    <source>
        <dbReference type="ARBA" id="ARBA00022679"/>
    </source>
</evidence>
<dbReference type="PROSITE" id="PS51186">
    <property type="entry name" value="GNAT"/>
    <property type="match status" value="2"/>
</dbReference>
<dbReference type="AlphaFoldDB" id="A0A1I0XEY4"/>
<evidence type="ECO:0000256" key="6">
    <source>
        <dbReference type="ARBA" id="ARBA00022777"/>
    </source>
</evidence>
<dbReference type="Proteomes" id="UP000199012">
    <property type="component" value="Unassembled WGS sequence"/>
</dbReference>
<dbReference type="STRING" id="988821.SAMN05421867_10513"/>
<dbReference type="EC" id="2.3.1.189" evidence="11"/>
<dbReference type="Pfam" id="PF13089">
    <property type="entry name" value="PP_kinase_N"/>
    <property type="match status" value="1"/>
</dbReference>
<keyword evidence="16" id="KW-1185">Reference proteome</keyword>
<dbReference type="GO" id="GO:0010125">
    <property type="term" value="P:mycothiol biosynthetic process"/>
    <property type="evidence" value="ECO:0007669"/>
    <property type="project" value="UniProtKB-UniRule"/>
</dbReference>
<keyword evidence="7 10" id="KW-0067">ATP-binding</keyword>
<comment type="function">
    <text evidence="10 12">Catalyzes the reversible transfer of the terminal phosphate of ATP to form a long-chain polyphosphate (polyP).</text>
</comment>
<keyword evidence="4 11" id="KW-0677">Repeat</keyword>
<keyword evidence="1 10" id="KW-0597">Phosphoprotein</keyword>
<evidence type="ECO:0000313" key="15">
    <source>
        <dbReference type="EMBL" id="SFA99595.1"/>
    </source>
</evidence>
<dbReference type="FunFam" id="3.30.870.10:FF:000001">
    <property type="entry name" value="Polyphosphate kinase"/>
    <property type="match status" value="1"/>
</dbReference>
<dbReference type="GO" id="GO:0046872">
    <property type="term" value="F:metal ion binding"/>
    <property type="evidence" value="ECO:0007669"/>
    <property type="project" value="UniProtKB-KW"/>
</dbReference>
<comment type="cofactor">
    <cofactor evidence="10">
        <name>Mg(2+)</name>
        <dbReference type="ChEBI" id="CHEBI:18420"/>
    </cofactor>
</comment>
<feature type="binding site" evidence="10">
    <location>
        <position position="974"/>
    </location>
    <ligand>
        <name>ATP</name>
        <dbReference type="ChEBI" id="CHEBI:30616"/>
    </ligand>
</feature>
<feature type="binding site" evidence="10">
    <location>
        <position position="441"/>
    </location>
    <ligand>
        <name>ATP</name>
        <dbReference type="ChEBI" id="CHEBI:30616"/>
    </ligand>
</feature>
<dbReference type="OrthoDB" id="9761456at2"/>
<dbReference type="HAMAP" id="MF_01698">
    <property type="entry name" value="MshD"/>
    <property type="match status" value="1"/>
</dbReference>
<dbReference type="Gene3D" id="3.30.870.10">
    <property type="entry name" value="Endonuclease Chain A"/>
    <property type="match status" value="2"/>
</dbReference>
<dbReference type="GO" id="GO:0009358">
    <property type="term" value="C:polyphosphate kinase complex"/>
    <property type="evidence" value="ECO:0007669"/>
    <property type="project" value="InterPro"/>
</dbReference>
<comment type="caution">
    <text evidence="11">Lacks conserved residue(s) required for the propagation of feature annotation.</text>
</comment>
<dbReference type="PANTHER" id="PTHR30218">
    <property type="entry name" value="POLYPHOSPHATE KINASE"/>
    <property type="match status" value="1"/>
</dbReference>
<dbReference type="NCBIfam" id="NF003917">
    <property type="entry name" value="PRK05443.1-1"/>
    <property type="match status" value="1"/>
</dbReference>
<dbReference type="InterPro" id="IPR041108">
    <property type="entry name" value="PP_kinase_C_1"/>
</dbReference>
<dbReference type="Gene3D" id="1.20.58.310">
    <property type="entry name" value="Polyphosphate kinase N-terminal domain"/>
    <property type="match status" value="1"/>
</dbReference>
<dbReference type="CDD" id="cd09168">
    <property type="entry name" value="PLDc_PaPPK1_C2_like"/>
    <property type="match status" value="1"/>
</dbReference>
<feature type="binding site" evidence="11">
    <location>
        <position position="254"/>
    </location>
    <ligand>
        <name>1D-myo-inositol 2-(L-cysteinylamino)-2-deoxy-alpha-D-glucopyranoside</name>
        <dbReference type="ChEBI" id="CHEBI:58887"/>
    </ligand>
</feature>
<keyword evidence="6 10" id="KW-0418">Kinase</keyword>
<accession>A0A1I0XEY4</accession>
<keyword evidence="2 10" id="KW-0808">Transferase</keyword>
<feature type="binding site" evidence="10">
    <location>
        <position position="878"/>
    </location>
    <ligand>
        <name>ATP</name>
        <dbReference type="ChEBI" id="CHEBI:30616"/>
    </ligand>
</feature>
<evidence type="ECO:0000256" key="10">
    <source>
        <dbReference type="HAMAP-Rule" id="MF_00347"/>
    </source>
</evidence>
<dbReference type="Gene3D" id="3.30.1840.10">
    <property type="entry name" value="Polyphosphate kinase middle domain"/>
    <property type="match status" value="1"/>
</dbReference>
<feature type="region of interest" description="Disordered" evidence="13">
    <location>
        <begin position="318"/>
        <end position="355"/>
    </location>
</feature>
<organism evidence="15 16">
    <name type="scientific">Cellulomonas marina</name>
    <dbReference type="NCBI Taxonomy" id="988821"/>
    <lineage>
        <taxon>Bacteria</taxon>
        <taxon>Bacillati</taxon>
        <taxon>Actinomycetota</taxon>
        <taxon>Actinomycetes</taxon>
        <taxon>Micrococcales</taxon>
        <taxon>Cellulomonadaceae</taxon>
        <taxon>Cellulomonas</taxon>
    </lineage>
</organism>
<dbReference type="InterPro" id="IPR003414">
    <property type="entry name" value="PP_kinase"/>
</dbReference>
<evidence type="ECO:0000256" key="4">
    <source>
        <dbReference type="ARBA" id="ARBA00022737"/>
    </source>
</evidence>
<evidence type="ECO:0000256" key="9">
    <source>
        <dbReference type="ARBA" id="ARBA00023315"/>
    </source>
</evidence>
<feature type="binding site" evidence="10">
    <location>
        <position position="1002"/>
    </location>
    <ligand>
        <name>ATP</name>
        <dbReference type="ChEBI" id="CHEBI:30616"/>
    </ligand>
</feature>
<dbReference type="InterPro" id="IPR016181">
    <property type="entry name" value="Acyl_CoA_acyltransferase"/>
</dbReference>
<dbReference type="GO" id="GO:0008976">
    <property type="term" value="F:polyphosphate kinase activity"/>
    <property type="evidence" value="ECO:0007669"/>
    <property type="project" value="UniProtKB-UniRule"/>
</dbReference>
<comment type="function">
    <text evidence="11">Catalyzes the transfer of acetyl from acetyl-CoA to desacetylmycothiol (Cys-GlcN-Ins) to form mycothiol.</text>
</comment>
<dbReference type="InterPro" id="IPR000182">
    <property type="entry name" value="GNAT_dom"/>
</dbReference>
<dbReference type="EMBL" id="FOKA01000005">
    <property type="protein sequence ID" value="SFA99595.1"/>
    <property type="molecule type" value="Genomic_DNA"/>
</dbReference>
<evidence type="ECO:0000256" key="8">
    <source>
        <dbReference type="ARBA" id="ARBA00022842"/>
    </source>
</evidence>
<comment type="subunit">
    <text evidence="11">Monomer.</text>
</comment>
<feature type="binding site" evidence="11">
    <location>
        <begin position="297"/>
        <end position="302"/>
    </location>
    <ligand>
        <name>acetyl-CoA</name>
        <dbReference type="ChEBI" id="CHEBI:57288"/>
        <label>2</label>
    </ligand>
</feature>
<sequence length="1110" mass="121991">MWGVITVETVRPGQDGAVHRGAVRALARRAERVDGVEPLSEQTLLQVGRPEVVHLVARDRRRYVGYAQLVPDDEGLPTVELVVDPAARDQGTGALLLDRVRALAPGGFQVWAHGDLPAARALVEDLGLEPARSLWRMALDLTAAARDGLVPEPRPLPDGLALRPFVPGRDEAAWLALNARAFSWHPEQGRLTRRDLEDRAAQPWFDPADLWLVERTGAADGTGAPDGSGTTDGTGALVASCWLKVDPPDGDTGELYVLAVDPDAQGQGLGGLLTERVVADLAGRGLRRAVLYTESDNAAAVRAYRRAGFERERADVLYGPPADGDGAAATRAPVREHRANGRRTRTSPTGATMGPMTDAPVLDESLAAHIAEHIAATPPRRDEVPRVPVVPAEELPPLPEDRFLDREVSWLAFNERVLELAEDPGLPLLERVRFLAIFASNLDEFFMVRVAGLKRRIATGLAVTAASGLSPRQVLEAISERAHELQARHAAVFAEQVQPALAGEGITLVRWEDLGESEQERLRKYFRRQIFPVLTPLAVDPAHPFPYISGLSLNLAVLVVNPSTGKEHFARVKVPPLLPRFIAVDAAGRPGVPTGRGGAEGEPMSFVPVEDVIAQHLDQLFPGMTVQEHHTFRVTRNEDVEVEEDDAENLLQAMEKELLRRRFGPPVRLEIAESITPRIRRLLTRELGMAEDEVYELPAPLDLTGLNLVADLDRPALSYPRFVPTTPRQLAEVESATPTDVFAAIRRRDVLLHHPYDSFSTSVQTFLQQAAADPHVLAIKQTLYRTSGDSPIVDALIDAAEAGKQVLALVEIKARFDEQNNIEWARKLEQAGVHVVYGIVGLKTHCKLSLVVRQEADGLRRYCHIGTGNYNPKTARLYTDIGLLTCDNDIGQDLTRLFNQLSGYAPKSRFHRLLVAPRSVRSGLVARIDREAAAARAGHDAWIRIKVNSMVDEAVIDALYRASQAGVRVDLVVRGICALQPGREGLSENIRVRSILGRFLEHSRIFAFAHADPAAEDGFKGPEVYIGSADLMHRNLDRRVETLVRVTDTEHVSTLIELVDMSLDPAVSSWHLAADGQWTRRHVGPEGEPLVDQQTTLIARHRQRRRISST</sequence>
<keyword evidence="3 10" id="KW-0479">Metal-binding</keyword>
<dbReference type="InterPro" id="IPR017813">
    <property type="entry name" value="Mycothiol_AcTrfase"/>
</dbReference>
<evidence type="ECO:0000256" key="7">
    <source>
        <dbReference type="ARBA" id="ARBA00022840"/>
    </source>
</evidence>
<feature type="binding site" evidence="11">
    <location>
        <begin position="81"/>
        <end position="83"/>
    </location>
    <ligand>
        <name>acetyl-CoA</name>
        <dbReference type="ChEBI" id="CHEBI:57288"/>
        <label>1</label>
    </ligand>
</feature>
<dbReference type="PANTHER" id="PTHR30218:SF0">
    <property type="entry name" value="POLYPHOSPHATE KINASE"/>
    <property type="match status" value="1"/>
</dbReference>
<evidence type="ECO:0000256" key="12">
    <source>
        <dbReference type="RuleBase" id="RU003800"/>
    </source>
</evidence>
<feature type="domain" description="N-acetyltransferase" evidence="14">
    <location>
        <begin position="160"/>
        <end position="333"/>
    </location>
</feature>
<keyword evidence="5 10" id="KW-0547">Nucleotide-binding</keyword>
<dbReference type="SUPFAM" id="SSF143724">
    <property type="entry name" value="PHP14-like"/>
    <property type="match status" value="1"/>
</dbReference>
<evidence type="ECO:0000256" key="5">
    <source>
        <dbReference type="ARBA" id="ARBA00022741"/>
    </source>
</evidence>
<evidence type="ECO:0000256" key="11">
    <source>
        <dbReference type="HAMAP-Rule" id="MF_01698"/>
    </source>
</evidence>
<dbReference type="Pfam" id="PF00583">
    <property type="entry name" value="Acetyltransf_1"/>
    <property type="match status" value="1"/>
</dbReference>
<keyword evidence="9 11" id="KW-0012">Acyltransferase</keyword>
<dbReference type="SUPFAM" id="SSF55729">
    <property type="entry name" value="Acyl-CoA N-acyltransferases (Nat)"/>
    <property type="match status" value="1"/>
</dbReference>
<feature type="compositionally biased region" description="Low complexity" evidence="13">
    <location>
        <begin position="319"/>
        <end position="329"/>
    </location>
</feature>
<feature type="binding site" evidence="11">
    <location>
        <position position="41"/>
    </location>
    <ligand>
        <name>1D-myo-inositol 2-(L-cysteinylamino)-2-deoxy-alpha-D-glucopyranoside</name>
        <dbReference type="ChEBI" id="CHEBI:58887"/>
    </ligand>
</feature>
<dbReference type="InterPro" id="IPR036832">
    <property type="entry name" value="PPK_N_dom_sf"/>
</dbReference>
<feature type="binding site" evidence="11">
    <location>
        <position position="187"/>
    </location>
    <ligand>
        <name>1D-myo-inositol 2-(L-cysteinylamino)-2-deoxy-alpha-D-glucopyranoside</name>
        <dbReference type="ChEBI" id="CHEBI:58887"/>
    </ligand>
</feature>
<evidence type="ECO:0000259" key="14">
    <source>
        <dbReference type="PROSITE" id="PS51186"/>
    </source>
</evidence>
<dbReference type="GO" id="GO:0006799">
    <property type="term" value="P:polyphosphate biosynthetic process"/>
    <property type="evidence" value="ECO:0007669"/>
    <property type="project" value="UniProtKB-UniRule"/>
</dbReference>
<feature type="active site" description="Phosphohistidine intermediate" evidence="10">
    <location>
        <position position="845"/>
    </location>
</feature>
<proteinExistence type="inferred from homology"/>
<dbReference type="GO" id="GO:0035447">
    <property type="term" value="F:mycothiol synthase activity"/>
    <property type="evidence" value="ECO:0007669"/>
    <property type="project" value="UniProtKB-UniRule"/>
</dbReference>
<dbReference type="Pfam" id="PF02503">
    <property type="entry name" value="PP_kinase"/>
    <property type="match status" value="1"/>
</dbReference>
<dbReference type="NCBIfam" id="NF003922">
    <property type="entry name" value="PRK05443.2-3"/>
    <property type="match status" value="1"/>
</dbReference>
<dbReference type="Pfam" id="PF17941">
    <property type="entry name" value="PP_kinase_C_1"/>
    <property type="match status" value="1"/>
</dbReference>
<dbReference type="InterPro" id="IPR025198">
    <property type="entry name" value="PPK_N_dom"/>
</dbReference>
<comment type="PTM">
    <text evidence="10 12">An intermediate of this reaction is the autophosphorylated ppk in which a phosphate is covalently linked to a histidine residue through a N-P bond.</text>
</comment>
<evidence type="ECO:0000256" key="1">
    <source>
        <dbReference type="ARBA" id="ARBA00022553"/>
    </source>
</evidence>